<accession>A0A835SSU0</accession>
<feature type="region of interest" description="Disordered" evidence="1">
    <location>
        <begin position="1"/>
        <end position="52"/>
    </location>
</feature>
<dbReference type="PANTHER" id="PTHR31407:SF38">
    <property type="entry name" value="PSBP DOMAIN-CONTAINING PROTEIN 4, CHLOROPLASTIC"/>
    <property type="match status" value="1"/>
</dbReference>
<evidence type="ECO:0000259" key="2">
    <source>
        <dbReference type="Pfam" id="PF01789"/>
    </source>
</evidence>
<evidence type="ECO:0000313" key="3">
    <source>
        <dbReference type="EMBL" id="KAG2425256.1"/>
    </source>
</evidence>
<feature type="domain" description="PsbP C-terminal" evidence="2">
    <location>
        <begin position="97"/>
        <end position="234"/>
    </location>
</feature>
<evidence type="ECO:0000313" key="4">
    <source>
        <dbReference type="Proteomes" id="UP000650467"/>
    </source>
</evidence>
<keyword evidence="4" id="KW-1185">Reference proteome</keyword>
<feature type="compositionally biased region" description="Low complexity" evidence="1">
    <location>
        <begin position="15"/>
        <end position="52"/>
    </location>
</feature>
<dbReference type="PANTHER" id="PTHR31407">
    <property type="match status" value="1"/>
</dbReference>
<evidence type="ECO:0000256" key="1">
    <source>
        <dbReference type="SAM" id="MobiDB-lite"/>
    </source>
</evidence>
<organism evidence="3 4">
    <name type="scientific">Chlamydomonas incerta</name>
    <dbReference type="NCBI Taxonomy" id="51695"/>
    <lineage>
        <taxon>Eukaryota</taxon>
        <taxon>Viridiplantae</taxon>
        <taxon>Chlorophyta</taxon>
        <taxon>core chlorophytes</taxon>
        <taxon>Chlorophyceae</taxon>
        <taxon>CS clade</taxon>
        <taxon>Chlamydomonadales</taxon>
        <taxon>Chlamydomonadaceae</taxon>
        <taxon>Chlamydomonas</taxon>
    </lineage>
</organism>
<dbReference type="AlphaFoldDB" id="A0A835SSU0"/>
<dbReference type="SUPFAM" id="SSF55724">
    <property type="entry name" value="Mog1p/PsbP-like"/>
    <property type="match status" value="1"/>
</dbReference>
<gene>
    <name evidence="3" type="ORF">HXX76_013840</name>
</gene>
<dbReference type="Proteomes" id="UP000650467">
    <property type="component" value="Unassembled WGS sequence"/>
</dbReference>
<protein>
    <recommendedName>
        <fullName evidence="2">PsbP C-terminal domain-containing protein</fullName>
    </recommendedName>
</protein>
<dbReference type="EMBL" id="JAEHOC010000057">
    <property type="protein sequence ID" value="KAG2425256.1"/>
    <property type="molecule type" value="Genomic_DNA"/>
</dbReference>
<reference evidence="3" key="1">
    <citation type="journal article" date="2020" name="bioRxiv">
        <title>Comparative genomics of Chlamydomonas.</title>
        <authorList>
            <person name="Craig R.J."/>
            <person name="Hasan A.R."/>
            <person name="Ness R.W."/>
            <person name="Keightley P.D."/>
        </authorList>
    </citation>
    <scope>NUCLEOTIDE SEQUENCE</scope>
    <source>
        <strain evidence="3">SAG 7.73</strain>
    </source>
</reference>
<dbReference type="GO" id="GO:0005509">
    <property type="term" value="F:calcium ion binding"/>
    <property type="evidence" value="ECO:0007669"/>
    <property type="project" value="InterPro"/>
</dbReference>
<name>A0A835SSU0_CHLIN</name>
<dbReference type="Pfam" id="PF01789">
    <property type="entry name" value="PsbP"/>
    <property type="match status" value="1"/>
</dbReference>
<sequence length="256" mass="26092">MRGWALPAAAPPPGSAASRANAAAPSGHARGDPDGSSYSSGSSGSSRSSDISSSRRGALLQLASASAAAAWSVGAAGGARADTPPLPKTCTGPDLLLPYSDPGGRFRLAVPCGWRQVTSLMEGGSVLASFYNPEEPGAETLAVYVSPPPEGASSTADLGAPEDVAAGLARIAPNGIAMGAYGSRRGGRQYVTVHVQFGGNTAGVFGAAREFRCITLDQGRQYTLRVTSTRYRYLAHPEVRQLLAGAADGFELLRAA</sequence>
<dbReference type="GO" id="GO:0015979">
    <property type="term" value="P:photosynthesis"/>
    <property type="evidence" value="ECO:0007669"/>
    <property type="project" value="InterPro"/>
</dbReference>
<dbReference type="GO" id="GO:0009654">
    <property type="term" value="C:photosystem II oxygen evolving complex"/>
    <property type="evidence" value="ECO:0007669"/>
    <property type="project" value="InterPro"/>
</dbReference>
<dbReference type="InterPro" id="IPR016123">
    <property type="entry name" value="Mog1/PsbP_a/b/a-sand"/>
</dbReference>
<comment type="caution">
    <text evidence="3">The sequence shown here is derived from an EMBL/GenBank/DDBJ whole genome shotgun (WGS) entry which is preliminary data.</text>
</comment>
<dbReference type="GO" id="GO:0019898">
    <property type="term" value="C:extrinsic component of membrane"/>
    <property type="evidence" value="ECO:0007669"/>
    <property type="project" value="InterPro"/>
</dbReference>
<dbReference type="Gene3D" id="3.40.1000.10">
    <property type="entry name" value="Mog1/PsbP, alpha/beta/alpha sandwich"/>
    <property type="match status" value="1"/>
</dbReference>
<proteinExistence type="predicted"/>
<dbReference type="OrthoDB" id="537296at2759"/>
<dbReference type="InterPro" id="IPR002683">
    <property type="entry name" value="PsbP_C"/>
</dbReference>